<accession>A0A9X2XE30</accession>
<dbReference type="GO" id="GO:0003677">
    <property type="term" value="F:DNA binding"/>
    <property type="evidence" value="ECO:0007669"/>
    <property type="project" value="UniProtKB-KW"/>
</dbReference>
<evidence type="ECO:0000259" key="5">
    <source>
        <dbReference type="PROSITE" id="PS50931"/>
    </source>
</evidence>
<reference evidence="6" key="2">
    <citation type="journal article" date="2023" name="mSystems">
        <title>Charting the Lipopeptidome of Nonpathogenic Pseudomonas.</title>
        <authorList>
            <person name="Cesa-Luna C."/>
            <person name="Geudens N."/>
            <person name="Girard L."/>
            <person name="De Roo V."/>
            <person name="Maklad H.R."/>
            <person name="Martins J.C."/>
            <person name="Hofte M."/>
            <person name="De Mot R."/>
        </authorList>
    </citation>
    <scope>NUCLEOTIDE SEQUENCE</scope>
    <source>
        <strain evidence="6">B1M3-32</strain>
    </source>
</reference>
<evidence type="ECO:0000256" key="3">
    <source>
        <dbReference type="ARBA" id="ARBA00023125"/>
    </source>
</evidence>
<reference evidence="6" key="1">
    <citation type="submission" date="2022-09" db="EMBL/GenBank/DDBJ databases">
        <authorList>
            <person name="Cesa-Luna C."/>
            <person name="Girard L."/>
            <person name="Lood C."/>
            <person name="Hofte M."/>
            <person name="De Mot R."/>
        </authorList>
    </citation>
    <scope>NUCLEOTIDE SEQUENCE</scope>
    <source>
        <strain evidence="6">B1M3-32</strain>
    </source>
</reference>
<comment type="similarity">
    <text evidence="1">Belongs to the LysR transcriptional regulatory family.</text>
</comment>
<keyword evidence="3" id="KW-0238">DNA-binding</keyword>
<evidence type="ECO:0000313" key="6">
    <source>
        <dbReference type="EMBL" id="MCU7247267.1"/>
    </source>
</evidence>
<dbReference type="PANTHER" id="PTHR30346">
    <property type="entry name" value="TRANSCRIPTIONAL DUAL REGULATOR HCAR-RELATED"/>
    <property type="match status" value="1"/>
</dbReference>
<evidence type="ECO:0000313" key="7">
    <source>
        <dbReference type="Proteomes" id="UP001139955"/>
    </source>
</evidence>
<evidence type="ECO:0000256" key="4">
    <source>
        <dbReference type="ARBA" id="ARBA00023163"/>
    </source>
</evidence>
<dbReference type="PANTHER" id="PTHR30346:SF0">
    <property type="entry name" value="HCA OPERON TRANSCRIPTIONAL ACTIVATOR HCAR"/>
    <property type="match status" value="1"/>
</dbReference>
<evidence type="ECO:0000256" key="1">
    <source>
        <dbReference type="ARBA" id="ARBA00009437"/>
    </source>
</evidence>
<dbReference type="Gene3D" id="1.10.10.10">
    <property type="entry name" value="Winged helix-like DNA-binding domain superfamily/Winged helix DNA-binding domain"/>
    <property type="match status" value="1"/>
</dbReference>
<proteinExistence type="inferred from homology"/>
<dbReference type="AlphaFoldDB" id="A0A9X2XE30"/>
<dbReference type="Proteomes" id="UP001139955">
    <property type="component" value="Unassembled WGS sequence"/>
</dbReference>
<dbReference type="InterPro" id="IPR005119">
    <property type="entry name" value="LysR_subst-bd"/>
</dbReference>
<dbReference type="Pfam" id="PF03466">
    <property type="entry name" value="LysR_substrate"/>
    <property type="match status" value="1"/>
</dbReference>
<dbReference type="GO" id="GO:0003700">
    <property type="term" value="F:DNA-binding transcription factor activity"/>
    <property type="evidence" value="ECO:0007669"/>
    <property type="project" value="InterPro"/>
</dbReference>
<gene>
    <name evidence="6" type="ORF">OC940_05585</name>
</gene>
<dbReference type="FunFam" id="1.10.10.10:FF:000001">
    <property type="entry name" value="LysR family transcriptional regulator"/>
    <property type="match status" value="1"/>
</dbReference>
<dbReference type="SUPFAM" id="SSF53850">
    <property type="entry name" value="Periplasmic binding protein-like II"/>
    <property type="match status" value="1"/>
</dbReference>
<keyword evidence="7" id="KW-1185">Reference proteome</keyword>
<dbReference type="InterPro" id="IPR000847">
    <property type="entry name" value="LysR_HTH_N"/>
</dbReference>
<dbReference type="CDD" id="cd08414">
    <property type="entry name" value="PBP2_LTTR_aromatics_like"/>
    <property type="match status" value="1"/>
</dbReference>
<comment type="caution">
    <text evidence="6">The sequence shown here is derived from an EMBL/GenBank/DDBJ whole genome shotgun (WGS) entry which is preliminary data.</text>
</comment>
<dbReference type="InterPro" id="IPR036388">
    <property type="entry name" value="WH-like_DNA-bd_sf"/>
</dbReference>
<dbReference type="PROSITE" id="PS50931">
    <property type="entry name" value="HTH_LYSR"/>
    <property type="match status" value="1"/>
</dbReference>
<dbReference type="GO" id="GO:0032993">
    <property type="term" value="C:protein-DNA complex"/>
    <property type="evidence" value="ECO:0007669"/>
    <property type="project" value="TreeGrafter"/>
</dbReference>
<feature type="domain" description="HTH lysR-type" evidence="5">
    <location>
        <begin position="1"/>
        <end position="58"/>
    </location>
</feature>
<keyword evidence="2" id="KW-0805">Transcription regulation</keyword>
<sequence length="304" mass="33573">MEFRHLRGFMAVAEELHFARAAERLHIEQSPLSRTIKELESEFGAQLFDRNPRGTRLTGVGEVLVKDVRKILHAVEQARSNVRAAVAGYRGTLRIALSDGVSPQRLSAVLARCREEEPEVELRLSEVSLSQQLRGLRDDLFDVGFARSNQVGNGLAATAVWHTPLTVAIPARHPLLAMKHIPLVEALRYPLVLFDPRTHAGLSEQIERLLRQTRLQVSVAERVSSQEVMLSLIAAGYGVGLACEAQMALCQSAEIITRPLEGDPLLLTSYLVHSDADQSEQLQRFIARATRAELAADAQQRGAA</sequence>
<dbReference type="SUPFAM" id="SSF46785">
    <property type="entry name" value="Winged helix' DNA-binding domain"/>
    <property type="match status" value="1"/>
</dbReference>
<dbReference type="Pfam" id="PF00126">
    <property type="entry name" value="HTH_1"/>
    <property type="match status" value="1"/>
</dbReference>
<dbReference type="RefSeq" id="WP_301621246.1">
    <property type="nucleotide sequence ID" value="NZ_JAOSKY010000002.1"/>
</dbReference>
<dbReference type="PRINTS" id="PR00039">
    <property type="entry name" value="HTHLYSR"/>
</dbReference>
<organism evidence="6 7">
    <name type="scientific">Pseudomonas koreensis</name>
    <dbReference type="NCBI Taxonomy" id="198620"/>
    <lineage>
        <taxon>Bacteria</taxon>
        <taxon>Pseudomonadati</taxon>
        <taxon>Pseudomonadota</taxon>
        <taxon>Gammaproteobacteria</taxon>
        <taxon>Pseudomonadales</taxon>
        <taxon>Pseudomonadaceae</taxon>
        <taxon>Pseudomonas</taxon>
    </lineage>
</organism>
<keyword evidence="4" id="KW-0804">Transcription</keyword>
<dbReference type="InterPro" id="IPR036390">
    <property type="entry name" value="WH_DNA-bd_sf"/>
</dbReference>
<dbReference type="EMBL" id="JAOSKY010000002">
    <property type="protein sequence ID" value="MCU7247267.1"/>
    <property type="molecule type" value="Genomic_DNA"/>
</dbReference>
<name>A0A9X2XE30_9PSED</name>
<protein>
    <submittedName>
        <fullName evidence="6">LysR substrate-binding domain-containing protein</fullName>
    </submittedName>
</protein>
<evidence type="ECO:0000256" key="2">
    <source>
        <dbReference type="ARBA" id="ARBA00023015"/>
    </source>
</evidence>
<dbReference type="Gene3D" id="3.40.190.10">
    <property type="entry name" value="Periplasmic binding protein-like II"/>
    <property type="match status" value="2"/>
</dbReference>